<feature type="region of interest" description="Disordered" evidence="1">
    <location>
        <begin position="334"/>
        <end position="482"/>
    </location>
</feature>
<keyword evidence="3" id="KW-1185">Reference proteome</keyword>
<feature type="compositionally biased region" description="Low complexity" evidence="1">
    <location>
        <begin position="225"/>
        <end position="237"/>
    </location>
</feature>
<accession>A0ABQ7H2X2</accession>
<name>A0ABQ7H2X2_DUNSA</name>
<feature type="compositionally biased region" description="Gly residues" evidence="1">
    <location>
        <begin position="340"/>
        <end position="350"/>
    </location>
</feature>
<evidence type="ECO:0000313" key="3">
    <source>
        <dbReference type="Proteomes" id="UP000815325"/>
    </source>
</evidence>
<dbReference type="Proteomes" id="UP000815325">
    <property type="component" value="Unassembled WGS sequence"/>
</dbReference>
<comment type="caution">
    <text evidence="2">The sequence shown here is derived from an EMBL/GenBank/DDBJ whole genome shotgun (WGS) entry which is preliminary data.</text>
</comment>
<feature type="region of interest" description="Disordered" evidence="1">
    <location>
        <begin position="222"/>
        <end position="271"/>
    </location>
</feature>
<gene>
    <name evidence="2" type="ORF">DUNSADRAFT_14171</name>
</gene>
<evidence type="ECO:0000313" key="2">
    <source>
        <dbReference type="EMBL" id="KAF5841168.1"/>
    </source>
</evidence>
<feature type="compositionally biased region" description="Gly residues" evidence="1">
    <location>
        <begin position="382"/>
        <end position="393"/>
    </location>
</feature>
<organism evidence="2 3">
    <name type="scientific">Dunaliella salina</name>
    <name type="common">Green alga</name>
    <name type="synonym">Protococcus salinus</name>
    <dbReference type="NCBI Taxonomy" id="3046"/>
    <lineage>
        <taxon>Eukaryota</taxon>
        <taxon>Viridiplantae</taxon>
        <taxon>Chlorophyta</taxon>
        <taxon>core chlorophytes</taxon>
        <taxon>Chlorophyceae</taxon>
        <taxon>CS clade</taxon>
        <taxon>Chlamydomonadales</taxon>
        <taxon>Dunaliellaceae</taxon>
        <taxon>Dunaliella</taxon>
    </lineage>
</organism>
<proteinExistence type="predicted"/>
<dbReference type="EMBL" id="MU069493">
    <property type="protein sequence ID" value="KAF5841168.1"/>
    <property type="molecule type" value="Genomic_DNA"/>
</dbReference>
<evidence type="ECO:0000256" key="1">
    <source>
        <dbReference type="SAM" id="MobiDB-lite"/>
    </source>
</evidence>
<protein>
    <submittedName>
        <fullName evidence="2">Uncharacterized protein</fullName>
    </submittedName>
</protein>
<sequence length="482" mass="46924">MHPVTKQPAGAVVLGLSWASPLSLGRPTSGAAATAAAAGLSSGAPSAGGLGAFGGVGAGRGRGTAPPLGGSSMPGTLSGNVAGQGLDTGLAGFEGGELREVPAQAHPPTHIPVPAGFAGFSPPPRPVQLQHQTGGIAMQPGPGGVGSYGNGSVGGITLQPGTGGVGPYGSSSAGSMGGVGGVPFGGVRRPSVGPRGLPPGVTSQGLSLFDQENLQARQLMEEQAHAQQRLQQQQQQRGMPSGMIGSTGSAAAQQPRGAYGASLQGGAGSGSYQPQPALAGLSAQPPVVKPFSNLGVGQQALGMGQQSLEVGQQPPLPLQQQPQQLHRGLQQQPLTPAFGEQGGGRGGVSNLGGAPAAIPRVPSNRFGGQGTTSGLGLVEPQLGGGAPGGGYGLGLVPQQLQPATPSGAQEYGLSSEMSSPDPSATPGGGTGSVRLLPNVPPPRSGDGAGRYASLGGGGLSDSVSLYSATPAPAQRPFYRGPL</sequence>
<reference evidence="2" key="1">
    <citation type="submission" date="2017-08" db="EMBL/GenBank/DDBJ databases">
        <authorList>
            <person name="Polle J.E."/>
            <person name="Barry K."/>
            <person name="Cushman J."/>
            <person name="Schmutz J."/>
            <person name="Tran D."/>
            <person name="Hathwaick L.T."/>
            <person name="Yim W.C."/>
            <person name="Jenkins J."/>
            <person name="Mckie-Krisberg Z.M."/>
            <person name="Prochnik S."/>
            <person name="Lindquist E."/>
            <person name="Dockter R.B."/>
            <person name="Adam C."/>
            <person name="Molina H."/>
            <person name="Bunkerborg J."/>
            <person name="Jin E."/>
            <person name="Buchheim M."/>
            <person name="Magnuson J."/>
        </authorList>
    </citation>
    <scope>NUCLEOTIDE SEQUENCE</scope>
    <source>
        <strain evidence="2">CCAP 19/18</strain>
    </source>
</reference>
<feature type="non-terminal residue" evidence="2">
    <location>
        <position position="1"/>
    </location>
</feature>